<accession>A0A3M7RBN6</accession>
<evidence type="ECO:0000313" key="2">
    <source>
        <dbReference type="EMBL" id="RNA20849.1"/>
    </source>
</evidence>
<evidence type="ECO:0000256" key="1">
    <source>
        <dbReference type="SAM" id="MobiDB-lite"/>
    </source>
</evidence>
<gene>
    <name evidence="2" type="ORF">BpHYR1_045852</name>
</gene>
<protein>
    <submittedName>
        <fullName evidence="2">Uncharacterized protein</fullName>
    </submittedName>
</protein>
<name>A0A3M7RBN6_BRAPC</name>
<organism evidence="2 3">
    <name type="scientific">Brachionus plicatilis</name>
    <name type="common">Marine rotifer</name>
    <name type="synonym">Brachionus muelleri</name>
    <dbReference type="NCBI Taxonomy" id="10195"/>
    <lineage>
        <taxon>Eukaryota</taxon>
        <taxon>Metazoa</taxon>
        <taxon>Spiralia</taxon>
        <taxon>Gnathifera</taxon>
        <taxon>Rotifera</taxon>
        <taxon>Eurotatoria</taxon>
        <taxon>Monogononta</taxon>
        <taxon>Pseudotrocha</taxon>
        <taxon>Ploima</taxon>
        <taxon>Brachionidae</taxon>
        <taxon>Brachionus</taxon>
    </lineage>
</organism>
<sequence>MSFMETFLKNLERLTLKIIIKINYSIVFIQVQLSDNSSTNTSSSSPSELKSEQSLMLSASDSTKLSESLKIDLKRTSQPLLTDGLPFIAVSASYCGGRSIPDFKKKIQSLLENQIIDPNNFEHDIQRQLKEK</sequence>
<proteinExistence type="predicted"/>
<evidence type="ECO:0000313" key="3">
    <source>
        <dbReference type="Proteomes" id="UP000276133"/>
    </source>
</evidence>
<keyword evidence="3" id="KW-1185">Reference proteome</keyword>
<feature type="region of interest" description="Disordered" evidence="1">
    <location>
        <begin position="36"/>
        <end position="56"/>
    </location>
</feature>
<dbReference type="Proteomes" id="UP000276133">
    <property type="component" value="Unassembled WGS sequence"/>
</dbReference>
<dbReference type="EMBL" id="REGN01003771">
    <property type="protein sequence ID" value="RNA20849.1"/>
    <property type="molecule type" value="Genomic_DNA"/>
</dbReference>
<reference evidence="2 3" key="1">
    <citation type="journal article" date="2018" name="Sci. Rep.">
        <title>Genomic signatures of local adaptation to the degree of environmental predictability in rotifers.</title>
        <authorList>
            <person name="Franch-Gras L."/>
            <person name="Hahn C."/>
            <person name="Garcia-Roger E.M."/>
            <person name="Carmona M.J."/>
            <person name="Serra M."/>
            <person name="Gomez A."/>
        </authorList>
    </citation>
    <scope>NUCLEOTIDE SEQUENCE [LARGE SCALE GENOMIC DNA]</scope>
    <source>
        <strain evidence="2">HYR1</strain>
    </source>
</reference>
<feature type="compositionally biased region" description="Low complexity" evidence="1">
    <location>
        <begin position="36"/>
        <end position="54"/>
    </location>
</feature>
<dbReference type="AlphaFoldDB" id="A0A3M7RBN6"/>
<comment type="caution">
    <text evidence="2">The sequence shown here is derived from an EMBL/GenBank/DDBJ whole genome shotgun (WGS) entry which is preliminary data.</text>
</comment>